<dbReference type="Proteomes" id="UP000233425">
    <property type="component" value="Unassembled WGS sequence"/>
</dbReference>
<comment type="caution">
    <text evidence="2">The sequence shown here is derived from an EMBL/GenBank/DDBJ whole genome shotgun (WGS) entry which is preliminary data.</text>
</comment>
<keyword evidence="1" id="KW-0472">Membrane</keyword>
<dbReference type="Pfam" id="PF06898">
    <property type="entry name" value="YqfD"/>
    <property type="match status" value="1"/>
</dbReference>
<dbReference type="EMBL" id="NNSR01000056">
    <property type="protein sequence ID" value="PKD29315.1"/>
    <property type="molecule type" value="Genomic_DNA"/>
</dbReference>
<evidence type="ECO:0000313" key="3">
    <source>
        <dbReference type="Proteomes" id="UP000233425"/>
    </source>
</evidence>
<keyword evidence="3" id="KW-1185">Reference proteome</keyword>
<sequence>MLLKIIRFLRGSVDFTASGKFPERFMNITSKNGVNLWNPIPKKNAISASMYLSDYKKIRILARKSRVKTRVTAKHGLPFIINRYKARTGLFAGAVCGIILCIFLSNFIWSVKISGTEEISNTYLESLLEDNGISVGMWKNNSDVDQIERNIQRKCGDIRWMSINITGSLVTVEIKETYKKPKLDTSKNPCNVKAVKDGVITRIQAYNGRPVVTKGSGVVNGQILVSGLDETKQGDMRYLRASAKVFADVSEQRTLSLPKKITYSTVTDNYVDRKNFRFLWLDFPCSLAFENYDNFVSTVYGENLFINDVVLPVGLKIRTDRELVTTENSVSKNKAEDIAKADCILYEIFTKNKSKVISKQISVKENKDSYRVITDYIFNENIADQVDFDVTE</sequence>
<evidence type="ECO:0000256" key="1">
    <source>
        <dbReference type="SAM" id="Phobius"/>
    </source>
</evidence>
<gene>
    <name evidence="2" type="ORF">RBATCC27255_01142</name>
</gene>
<keyword evidence="1" id="KW-0812">Transmembrane</keyword>
<reference evidence="2" key="1">
    <citation type="journal article" date="2018" name="Environ. Microbiol.">
        <title>Sporulation capability and amylosome conservation among diverse human colonic and rumen isolates of the keystone starch-degrader Ruminococcus bromii.</title>
        <authorList>
            <person name="Mukhopadhya I."/>
            <person name="Morais S."/>
            <person name="Laverde-Gomez J."/>
            <person name="Sheridan P.O."/>
            <person name="Walker A.W."/>
            <person name="Kelly W."/>
            <person name="Klieve A.V."/>
            <person name="Ouwerkerk D."/>
            <person name="Duncan S.H."/>
            <person name="Louis P."/>
            <person name="Koropatkin N."/>
            <person name="Cockburn D."/>
            <person name="Kibler R."/>
            <person name="Cooper P.J."/>
            <person name="Sandoval C."/>
            <person name="Crost E."/>
            <person name="Juge N."/>
            <person name="Bayer E.A."/>
            <person name="Flint H.J."/>
        </authorList>
    </citation>
    <scope>NUCLEOTIDE SEQUENCE [LARGE SCALE GENOMIC DNA]</scope>
    <source>
        <strain evidence="2">ATCC 27255</strain>
    </source>
</reference>
<dbReference type="RefSeq" id="WP_101029147.1">
    <property type="nucleotide sequence ID" value="NZ_CABMMZ010000056.1"/>
</dbReference>
<evidence type="ECO:0000313" key="2">
    <source>
        <dbReference type="EMBL" id="PKD29315.1"/>
    </source>
</evidence>
<feature type="transmembrane region" description="Helical" evidence="1">
    <location>
        <begin position="89"/>
        <end position="109"/>
    </location>
</feature>
<dbReference type="InterPro" id="IPR010690">
    <property type="entry name" value="YqfD"/>
</dbReference>
<keyword evidence="1" id="KW-1133">Transmembrane helix</keyword>
<accession>A0A2N0UQS0</accession>
<proteinExistence type="predicted"/>
<name>A0A2N0UQS0_9FIRM</name>
<dbReference type="AlphaFoldDB" id="A0A2N0UQS0"/>
<protein>
    <submittedName>
        <fullName evidence="2">Sporulation protein YqfD</fullName>
    </submittedName>
</protein>
<organism evidence="2 3">
    <name type="scientific">Ruminococcus bromii</name>
    <dbReference type="NCBI Taxonomy" id="40518"/>
    <lineage>
        <taxon>Bacteria</taxon>
        <taxon>Bacillati</taxon>
        <taxon>Bacillota</taxon>
        <taxon>Clostridia</taxon>
        <taxon>Eubacteriales</taxon>
        <taxon>Oscillospiraceae</taxon>
        <taxon>Ruminococcus</taxon>
    </lineage>
</organism>